<evidence type="ECO:0000313" key="8">
    <source>
        <dbReference type="EMBL" id="OOL81825.1"/>
    </source>
</evidence>
<proteinExistence type="predicted"/>
<evidence type="ECO:0000313" key="9">
    <source>
        <dbReference type="Proteomes" id="UP000190409"/>
    </source>
</evidence>
<evidence type="ECO:0000256" key="3">
    <source>
        <dbReference type="ARBA" id="ARBA00023015"/>
    </source>
</evidence>
<dbReference type="InterPro" id="IPR050661">
    <property type="entry name" value="BglG_antiterminators"/>
</dbReference>
<dbReference type="PROSITE" id="PS00372">
    <property type="entry name" value="PTS_EIIA_TYPE_2_HIS"/>
    <property type="match status" value="1"/>
</dbReference>
<evidence type="ECO:0000256" key="1">
    <source>
        <dbReference type="ARBA" id="ARBA00022679"/>
    </source>
</evidence>
<dbReference type="PANTHER" id="PTHR30185">
    <property type="entry name" value="CRYPTIC BETA-GLUCOSIDE BGL OPERON ANTITERMINATOR"/>
    <property type="match status" value="1"/>
</dbReference>
<feature type="domain" description="PRD" evidence="7">
    <location>
        <begin position="289"/>
        <end position="396"/>
    </location>
</feature>
<evidence type="ECO:0000256" key="4">
    <source>
        <dbReference type="ARBA" id="ARBA00023163"/>
    </source>
</evidence>
<dbReference type="Gene3D" id="3.40.930.10">
    <property type="entry name" value="Mannitol-specific EII, Chain A"/>
    <property type="match status" value="1"/>
</dbReference>
<dbReference type="CDD" id="cd05568">
    <property type="entry name" value="PTS_IIB_bgl_like"/>
    <property type="match status" value="1"/>
</dbReference>
<dbReference type="EMBL" id="MUYF01000003">
    <property type="protein sequence ID" value="OOL81825.1"/>
    <property type="molecule type" value="Genomic_DNA"/>
</dbReference>
<dbReference type="InterPro" id="IPR016152">
    <property type="entry name" value="PTrfase/Anion_transptr"/>
</dbReference>
<gene>
    <name evidence="8" type="ORF">BWX42_09040</name>
</gene>
<evidence type="ECO:0000256" key="2">
    <source>
        <dbReference type="ARBA" id="ARBA00022737"/>
    </source>
</evidence>
<evidence type="ECO:0008006" key="10">
    <source>
        <dbReference type="Google" id="ProtNLM"/>
    </source>
</evidence>
<dbReference type="GO" id="GO:0006355">
    <property type="term" value="P:regulation of DNA-templated transcription"/>
    <property type="evidence" value="ECO:0007669"/>
    <property type="project" value="InterPro"/>
</dbReference>
<dbReference type="InterPro" id="IPR036634">
    <property type="entry name" value="PRD_sf"/>
</dbReference>
<reference evidence="8 9" key="1">
    <citation type="submission" date="2017-01" db="EMBL/GenBank/DDBJ databases">
        <title>Complete Genome Sequence of Dolosigranulum pigrum isolated from a Patient with interstitial lung disease.</title>
        <authorList>
            <person name="Mukhopadhyay R."/>
            <person name="Joaquin J."/>
            <person name="Hogue R."/>
            <person name="Fitzgerald S."/>
            <person name="Jospin G."/>
            <person name="Eisen J.A."/>
            <person name="Chaturvedi V."/>
        </authorList>
    </citation>
    <scope>NUCLEOTIDE SEQUENCE [LARGE SCALE GENOMIC DNA]</scope>
    <source>
        <strain evidence="8 9">15S00348</strain>
    </source>
</reference>
<dbReference type="InterPro" id="IPR011608">
    <property type="entry name" value="PRD"/>
</dbReference>
<keyword evidence="1" id="KW-0808">Transferase</keyword>
<dbReference type="GO" id="GO:0009401">
    <property type="term" value="P:phosphoenolpyruvate-dependent sugar phosphotransferase system"/>
    <property type="evidence" value="ECO:0007669"/>
    <property type="project" value="InterPro"/>
</dbReference>
<dbReference type="CDD" id="cd00211">
    <property type="entry name" value="PTS_IIA_fru"/>
    <property type="match status" value="1"/>
</dbReference>
<evidence type="ECO:0000259" key="7">
    <source>
        <dbReference type="PROSITE" id="PS51372"/>
    </source>
</evidence>
<dbReference type="InterPro" id="IPR013011">
    <property type="entry name" value="PTS_EIIB_2"/>
</dbReference>
<dbReference type="Pfam" id="PF00874">
    <property type="entry name" value="PRD"/>
    <property type="match status" value="1"/>
</dbReference>
<dbReference type="Pfam" id="PF00359">
    <property type="entry name" value="PTS_EIIA_2"/>
    <property type="match status" value="1"/>
</dbReference>
<name>A0A1S8KQQ3_9LACT</name>
<accession>A0A1S8KQQ3</accession>
<dbReference type="PROSITE" id="PS51099">
    <property type="entry name" value="PTS_EIIB_TYPE_2"/>
    <property type="match status" value="1"/>
</dbReference>
<protein>
    <recommendedName>
        <fullName evidence="10">BglG family transcription antiterminator</fullName>
    </recommendedName>
</protein>
<dbReference type="GO" id="GO:0008982">
    <property type="term" value="F:protein-N(PI)-phosphohistidine-sugar phosphotransferase activity"/>
    <property type="evidence" value="ECO:0007669"/>
    <property type="project" value="InterPro"/>
</dbReference>
<dbReference type="AlphaFoldDB" id="A0A1S8KQQ3"/>
<dbReference type="RefSeq" id="WP_077863202.1">
    <property type="nucleotide sequence ID" value="NZ_CAJHJL010000004.1"/>
</dbReference>
<dbReference type="PROSITE" id="PS51094">
    <property type="entry name" value="PTS_EIIA_TYPE_2"/>
    <property type="match status" value="1"/>
</dbReference>
<dbReference type="SUPFAM" id="SSF55804">
    <property type="entry name" value="Phoshotransferase/anion transport protein"/>
    <property type="match status" value="1"/>
</dbReference>
<keyword evidence="4" id="KW-0804">Transcription</keyword>
<dbReference type="PROSITE" id="PS51372">
    <property type="entry name" value="PRD_2"/>
    <property type="match status" value="1"/>
</dbReference>
<dbReference type="InterPro" id="IPR036095">
    <property type="entry name" value="PTS_EIIB-like_sf"/>
</dbReference>
<dbReference type="SUPFAM" id="SSF52794">
    <property type="entry name" value="PTS system IIB component-like"/>
    <property type="match status" value="1"/>
</dbReference>
<evidence type="ECO:0000259" key="5">
    <source>
        <dbReference type="PROSITE" id="PS51094"/>
    </source>
</evidence>
<evidence type="ECO:0000259" key="6">
    <source>
        <dbReference type="PROSITE" id="PS51099"/>
    </source>
</evidence>
<feature type="domain" description="PTS EIIA type-2" evidence="5">
    <location>
        <begin position="537"/>
        <end position="680"/>
    </location>
</feature>
<dbReference type="SUPFAM" id="SSF63520">
    <property type="entry name" value="PTS-regulatory domain, PRD"/>
    <property type="match status" value="1"/>
</dbReference>
<comment type="caution">
    <text evidence="8">The sequence shown here is derived from an EMBL/GenBank/DDBJ whole genome shotgun (WGS) entry which is preliminary data.</text>
</comment>
<keyword evidence="2" id="KW-0677">Repeat</keyword>
<dbReference type="Gene3D" id="1.10.1790.10">
    <property type="entry name" value="PRD domain"/>
    <property type="match status" value="1"/>
</dbReference>
<dbReference type="Proteomes" id="UP000190409">
    <property type="component" value="Unassembled WGS sequence"/>
</dbReference>
<feature type="domain" description="PTS EIIB type-2" evidence="6">
    <location>
        <begin position="400"/>
        <end position="488"/>
    </location>
</feature>
<sequence>MIDNWTIGILMTILKYSTISLFELEVETKLDRESIQNNINLINKVLDEKDLNCIVEDSGQYSVPNILRENKDEVLDLFRSHQIILSQEERLILVYLFIFCRQEFISNHHLQDFLNVSKNTTLNDIKKLRMECLDNKVKFEYTRSKGYHLVGDEINKYRLAQKFISKMQSQSNGEWSTTYLFNQWEHKNESDALQQLILKFVKNHNLIILDDRLNECVILILMLSIRFKYHSIPVLNLETYNSDMMDNLVENICIFLSGKFGLENIAATSIGIYFQNILMGCFEGNILDTRNEFFQQLTIDIVQRMEKLSLVEFNNRERLIEGLFQHLVPAYYRLKNKMFTVNTYTSVVKDEYQSLFDIVKAALKPLQRLIDYPIPDSEICYFVIHFGGFIKDIQKQETKIKALLICPNGVSSSLVVQDELKKLFPNIIFLDIHRHEDINSMGFLEYDLVFSTVKVRTSKPTYTVPVLMNEHEKNELFYMVKKEFPRADRYSRDVEELMIIIEKHADINNEKDLKFLISQYLNTEKNYKKVVSPLLKELITKETYQVTDQNLNWKEAIALAAKPLQEKSIIDDNYIPAMVNKVEEFGPFIDLGKGVAIPHARPEDGVNEIGMSMLVLKEPVYLANDKDHPIEVMICIAAVDNKSHLKALSHLTRILRDNEMVEQIKQSNKFVDIEDILNEEE</sequence>
<dbReference type="PANTHER" id="PTHR30185:SF18">
    <property type="entry name" value="TRANSCRIPTIONAL REGULATOR MTLR"/>
    <property type="match status" value="1"/>
</dbReference>
<organism evidence="8 9">
    <name type="scientific">Dolosigranulum pigrum</name>
    <dbReference type="NCBI Taxonomy" id="29394"/>
    <lineage>
        <taxon>Bacteria</taxon>
        <taxon>Bacillati</taxon>
        <taxon>Bacillota</taxon>
        <taxon>Bacilli</taxon>
        <taxon>Lactobacillales</taxon>
        <taxon>Carnobacteriaceae</taxon>
        <taxon>Dolosigranulum</taxon>
    </lineage>
</organism>
<keyword evidence="3" id="KW-0805">Transcription regulation</keyword>
<dbReference type="InterPro" id="IPR002178">
    <property type="entry name" value="PTS_EIIA_type-2_dom"/>
</dbReference>